<dbReference type="PANTHER" id="PTHR33407">
    <property type="entry name" value="PECTATE LYASE F-RELATED"/>
    <property type="match status" value="1"/>
</dbReference>
<comment type="similarity">
    <text evidence="4">Belongs to the polysaccharide lyase 3 family.</text>
</comment>
<keyword evidence="9" id="KW-0456">Lyase</keyword>
<evidence type="ECO:0000256" key="1">
    <source>
        <dbReference type="ARBA" id="ARBA00000695"/>
    </source>
</evidence>
<accession>A0A1I8BRK9</accession>
<dbReference type="InterPro" id="IPR011050">
    <property type="entry name" value="Pectin_lyase_fold/virulence"/>
</dbReference>
<sequence>MQMLIISSLIIINSLIIFPKLSLAFNTKGAKFCNFPKPTSTEVRTETLKLSKDKDFGNKRIIFNGKKGTCRYSNNPQWEQAIILEDGVTISNLILGESPIGTASDIMCKGSCTLRNVFIENTCWRAFTFIGPSDVFIPLGKKDKNKYVFTVEGGGALDGIDKIMCQGAPGNTIVRNFCAVNNALGIHSAGRSLVQYSRHITIENSKFMGPMLEISGGNQNYHDKVTLRNIQIYGNNNPATKIKFVCSEYKGENPVDNWQCSFRPGEAGTCNTCKYPASAVKVIN</sequence>
<keyword evidence="13" id="KW-1185">Reference proteome</keyword>
<dbReference type="PANTHER" id="PTHR33407:SF9">
    <property type="entry name" value="PECTATE LYASE F-RELATED"/>
    <property type="match status" value="1"/>
</dbReference>
<keyword evidence="8" id="KW-0106">Calcium</keyword>
<proteinExistence type="inferred from homology"/>
<feature type="chain" id="PRO_5009316102" description="Probable pectate lyase F" evidence="12">
    <location>
        <begin position="25"/>
        <end position="284"/>
    </location>
</feature>
<evidence type="ECO:0000256" key="2">
    <source>
        <dbReference type="ARBA" id="ARBA00001913"/>
    </source>
</evidence>
<dbReference type="WBParaSite" id="MhA1_Contig418.frz3.fgene3">
    <property type="protein sequence ID" value="MhA1_Contig418.frz3.fgene3"/>
    <property type="gene ID" value="MhA1_Contig418.frz3.fgene3"/>
</dbReference>
<dbReference type="GO" id="GO:0045490">
    <property type="term" value="P:pectin catabolic process"/>
    <property type="evidence" value="ECO:0007669"/>
    <property type="project" value="TreeGrafter"/>
</dbReference>
<evidence type="ECO:0000256" key="8">
    <source>
        <dbReference type="ARBA" id="ARBA00022837"/>
    </source>
</evidence>
<evidence type="ECO:0000256" key="11">
    <source>
        <dbReference type="ARBA" id="ARBA00039895"/>
    </source>
</evidence>
<evidence type="ECO:0000256" key="4">
    <source>
        <dbReference type="ARBA" id="ARBA00006463"/>
    </source>
</evidence>
<keyword evidence="6" id="KW-0964">Secreted</keyword>
<evidence type="ECO:0000313" key="14">
    <source>
        <dbReference type="WBParaSite" id="MhA1_Contig418.frz3.fgene3"/>
    </source>
</evidence>
<organism evidence="13 14">
    <name type="scientific">Meloidogyne hapla</name>
    <name type="common">Root-knot nematode worm</name>
    <dbReference type="NCBI Taxonomy" id="6305"/>
    <lineage>
        <taxon>Eukaryota</taxon>
        <taxon>Metazoa</taxon>
        <taxon>Ecdysozoa</taxon>
        <taxon>Nematoda</taxon>
        <taxon>Chromadorea</taxon>
        <taxon>Rhabditida</taxon>
        <taxon>Tylenchina</taxon>
        <taxon>Tylenchomorpha</taxon>
        <taxon>Tylenchoidea</taxon>
        <taxon>Meloidogynidae</taxon>
        <taxon>Meloidogyninae</taxon>
        <taxon>Meloidogyne</taxon>
    </lineage>
</organism>
<protein>
    <recommendedName>
        <fullName evidence="11">Probable pectate lyase F</fullName>
        <ecNumber evidence="5">4.2.2.2</ecNumber>
    </recommendedName>
</protein>
<comment type="catalytic activity">
    <reaction evidence="1">
        <text>Eliminative cleavage of (1-&gt;4)-alpha-D-galacturonan to give oligosaccharides with 4-deoxy-alpha-D-galact-4-enuronosyl groups at their non-reducing ends.</text>
        <dbReference type="EC" id="4.2.2.2"/>
    </reaction>
</comment>
<dbReference type="GO" id="GO:0005576">
    <property type="term" value="C:extracellular region"/>
    <property type="evidence" value="ECO:0007669"/>
    <property type="project" value="UniProtKB-SubCell"/>
</dbReference>
<comment type="cofactor">
    <cofactor evidence="2">
        <name>Ca(2+)</name>
        <dbReference type="ChEBI" id="CHEBI:29108"/>
    </cofactor>
</comment>
<evidence type="ECO:0000256" key="3">
    <source>
        <dbReference type="ARBA" id="ARBA00004613"/>
    </source>
</evidence>
<dbReference type="Pfam" id="PF03211">
    <property type="entry name" value="Pectate_lyase"/>
    <property type="match status" value="1"/>
</dbReference>
<evidence type="ECO:0000256" key="12">
    <source>
        <dbReference type="SAM" id="SignalP"/>
    </source>
</evidence>
<dbReference type="InterPro" id="IPR004898">
    <property type="entry name" value="Pectate_lyase_PlyH/PlyE-like"/>
</dbReference>
<reference evidence="14" key="1">
    <citation type="submission" date="2016-11" db="UniProtKB">
        <authorList>
            <consortium name="WormBaseParasite"/>
        </authorList>
    </citation>
    <scope>IDENTIFICATION</scope>
</reference>
<dbReference type="SUPFAM" id="SSF51126">
    <property type="entry name" value="Pectin lyase-like"/>
    <property type="match status" value="1"/>
</dbReference>
<evidence type="ECO:0000256" key="10">
    <source>
        <dbReference type="ARBA" id="ARBA00025679"/>
    </source>
</evidence>
<name>A0A1I8BRK9_MELHA</name>
<evidence type="ECO:0000313" key="13">
    <source>
        <dbReference type="Proteomes" id="UP000095281"/>
    </source>
</evidence>
<dbReference type="GO" id="GO:0030570">
    <property type="term" value="F:pectate lyase activity"/>
    <property type="evidence" value="ECO:0007669"/>
    <property type="project" value="UniProtKB-EC"/>
</dbReference>
<evidence type="ECO:0000256" key="6">
    <source>
        <dbReference type="ARBA" id="ARBA00022525"/>
    </source>
</evidence>
<dbReference type="Proteomes" id="UP000095281">
    <property type="component" value="Unplaced"/>
</dbReference>
<keyword evidence="7 12" id="KW-0732">Signal</keyword>
<feature type="signal peptide" evidence="12">
    <location>
        <begin position="1"/>
        <end position="24"/>
    </location>
</feature>
<evidence type="ECO:0000256" key="5">
    <source>
        <dbReference type="ARBA" id="ARBA00012272"/>
    </source>
</evidence>
<dbReference type="Gene3D" id="2.160.20.10">
    <property type="entry name" value="Single-stranded right-handed beta-helix, Pectin lyase-like"/>
    <property type="match status" value="1"/>
</dbReference>
<dbReference type="InterPro" id="IPR012334">
    <property type="entry name" value="Pectin_lyas_fold"/>
</dbReference>
<dbReference type="AlphaFoldDB" id="A0A1I8BRK9"/>
<comment type="subcellular location">
    <subcellularLocation>
        <location evidence="3">Secreted</location>
    </subcellularLocation>
</comment>
<evidence type="ECO:0000256" key="9">
    <source>
        <dbReference type="ARBA" id="ARBA00023239"/>
    </source>
</evidence>
<comment type="function">
    <text evidence="10">Pectinolytic enzyme consist of four classes of enzymes: pectin lyase, polygalacturonase, pectin methylesterase and rhamnogalacturonase. Among pectinolytic enzymes, pectin lyase is the most important in depolymerization of pectin, since it cleaves internal glycosidic bonds of highly methylated pectins. Favors pectate, the anion, over pectin, the methyl ester.</text>
</comment>
<evidence type="ECO:0000256" key="7">
    <source>
        <dbReference type="ARBA" id="ARBA00022729"/>
    </source>
</evidence>
<dbReference type="EC" id="4.2.2.2" evidence="5"/>